<accession>A0A365Y845</accession>
<evidence type="ECO:0000256" key="2">
    <source>
        <dbReference type="ARBA" id="ARBA00022747"/>
    </source>
</evidence>
<dbReference type="GO" id="GO:0004519">
    <property type="term" value="F:endonuclease activity"/>
    <property type="evidence" value="ECO:0007669"/>
    <property type="project" value="UniProtKB-KW"/>
</dbReference>
<proteinExistence type="inferred from homology"/>
<keyword evidence="6" id="KW-1185">Reference proteome</keyword>
<name>A0A365Y845_9BACT</name>
<keyword evidence="3" id="KW-0238">DNA-binding</keyword>
<organism evidence="5 6">
    <name type="scientific">Chitinophaga flava</name>
    <dbReference type="NCBI Taxonomy" id="2259036"/>
    <lineage>
        <taxon>Bacteria</taxon>
        <taxon>Pseudomonadati</taxon>
        <taxon>Bacteroidota</taxon>
        <taxon>Chitinophagia</taxon>
        <taxon>Chitinophagales</taxon>
        <taxon>Chitinophagaceae</taxon>
        <taxon>Chitinophaga</taxon>
    </lineage>
</organism>
<keyword evidence="5" id="KW-0255">Endonuclease</keyword>
<gene>
    <name evidence="5" type="ORF">DF182_01795</name>
</gene>
<dbReference type="SUPFAM" id="SSF116734">
    <property type="entry name" value="DNA methylase specificity domain"/>
    <property type="match status" value="2"/>
</dbReference>
<keyword evidence="5" id="KW-0540">Nuclease</keyword>
<feature type="domain" description="Type I restriction modification DNA specificity" evidence="4">
    <location>
        <begin position="14"/>
        <end position="138"/>
    </location>
</feature>
<evidence type="ECO:0000256" key="1">
    <source>
        <dbReference type="ARBA" id="ARBA00010923"/>
    </source>
</evidence>
<dbReference type="Pfam" id="PF01420">
    <property type="entry name" value="Methylase_S"/>
    <property type="match status" value="2"/>
</dbReference>
<dbReference type="PANTHER" id="PTHR30408:SF13">
    <property type="entry name" value="TYPE I RESTRICTION ENZYME HINDI SPECIFICITY SUBUNIT"/>
    <property type="match status" value="1"/>
</dbReference>
<dbReference type="EMBL" id="QFFJ01000001">
    <property type="protein sequence ID" value="RBL94065.1"/>
    <property type="molecule type" value="Genomic_DNA"/>
</dbReference>
<dbReference type="InterPro" id="IPR000055">
    <property type="entry name" value="Restrct_endonuc_typeI_TRD"/>
</dbReference>
<evidence type="ECO:0000313" key="5">
    <source>
        <dbReference type="EMBL" id="RBL94065.1"/>
    </source>
</evidence>
<evidence type="ECO:0000256" key="3">
    <source>
        <dbReference type="ARBA" id="ARBA00023125"/>
    </source>
</evidence>
<dbReference type="GO" id="GO:0003677">
    <property type="term" value="F:DNA binding"/>
    <property type="evidence" value="ECO:0007669"/>
    <property type="project" value="UniProtKB-KW"/>
</dbReference>
<keyword evidence="5" id="KW-0378">Hydrolase</keyword>
<keyword evidence="2" id="KW-0680">Restriction system</keyword>
<comment type="similarity">
    <text evidence="1">Belongs to the type-I restriction system S methylase family.</text>
</comment>
<dbReference type="InterPro" id="IPR044946">
    <property type="entry name" value="Restrct_endonuc_typeI_TRD_sf"/>
</dbReference>
<sequence length="356" mass="40447">MLDELLPRALPAHYPHYLVEQGDLLFTRSSLTKTGAGMVAMVHQPTADTLFSGFIIRFRPHPQKCHPHYLLYLLRSPRYRKLLADSALQTNISNVNQDTLGNLSVTIPTMAQQEQIVSALSALDDKIELNIRINTELEALAKTCYHYWFGQYIFPGSLKEQLPEGWHIRQLGTIANTGSGGTPRSSQKSYYENGDIPWINSGELNHPYIATTSNYITESGLNNSSARMFPENTLLMAMYGTTAGKTSLLRIPACTNQAVCAILPHDQEYTYYLKFALETMYPYLTGLRSGSARENLSQDKIRALQIAIPPLRDIRRFNAMVIPLVEQIVNHLWQNEELIKLRDWLLPIMMNDYIKK</sequence>
<dbReference type="InterPro" id="IPR052021">
    <property type="entry name" value="Type-I_RS_S_subunit"/>
</dbReference>
<dbReference type="Gene3D" id="3.90.220.20">
    <property type="entry name" value="DNA methylase specificity domains"/>
    <property type="match status" value="2"/>
</dbReference>
<comment type="caution">
    <text evidence="5">The sequence shown here is derived from an EMBL/GenBank/DDBJ whole genome shotgun (WGS) entry which is preliminary data.</text>
</comment>
<evidence type="ECO:0000259" key="4">
    <source>
        <dbReference type="Pfam" id="PF01420"/>
    </source>
</evidence>
<feature type="domain" description="Type I restriction modification DNA specificity" evidence="4">
    <location>
        <begin position="163"/>
        <end position="311"/>
    </location>
</feature>
<evidence type="ECO:0000313" key="6">
    <source>
        <dbReference type="Proteomes" id="UP000253410"/>
    </source>
</evidence>
<dbReference type="Proteomes" id="UP000253410">
    <property type="component" value="Unassembled WGS sequence"/>
</dbReference>
<dbReference type="AlphaFoldDB" id="A0A365Y845"/>
<dbReference type="PANTHER" id="PTHR30408">
    <property type="entry name" value="TYPE-1 RESTRICTION ENZYME ECOKI SPECIFICITY PROTEIN"/>
    <property type="match status" value="1"/>
</dbReference>
<reference evidence="5 6" key="1">
    <citation type="submission" date="2018-05" db="EMBL/GenBank/DDBJ databases">
        <title>Chitinophaga sp. K3CV102501T nov., isolated from isolated from a monsoon evergreen broad-leaved forest soil.</title>
        <authorList>
            <person name="Lv Y."/>
        </authorList>
    </citation>
    <scope>NUCLEOTIDE SEQUENCE [LARGE SCALE GENOMIC DNA]</scope>
    <source>
        <strain evidence="5 6">GDMCC 1.1325</strain>
    </source>
</reference>
<protein>
    <submittedName>
        <fullName evidence="5">Restriction endonuclease subunit S</fullName>
    </submittedName>
</protein>
<dbReference type="CDD" id="cd17515">
    <property type="entry name" value="RMtype1_S_MjaORF132P_Sau1132ORF3780P-TRD1-CR1_like"/>
    <property type="match status" value="1"/>
</dbReference>
<dbReference type="GO" id="GO:0009307">
    <property type="term" value="P:DNA restriction-modification system"/>
    <property type="evidence" value="ECO:0007669"/>
    <property type="project" value="UniProtKB-KW"/>
</dbReference>